<sequence>MAGRITVASYEQLQAAEGAQMSVSVAREMPISDALAVRDRIRAKGWLLINPEMVNEKISRASQLKGEVAALHGISNNMLARADELTHKLDQP</sequence>
<evidence type="ECO:0000313" key="1">
    <source>
        <dbReference type="EnsemblPlants" id="LPERR08G04680.1"/>
    </source>
</evidence>
<dbReference type="Gramene" id="LPERR08G04680.1">
    <property type="protein sequence ID" value="LPERR08G04680.1"/>
    <property type="gene ID" value="LPERR08G04680"/>
</dbReference>
<reference evidence="1" key="3">
    <citation type="submission" date="2015-04" db="UniProtKB">
        <authorList>
            <consortium name="EnsemblPlants"/>
        </authorList>
    </citation>
    <scope>IDENTIFICATION</scope>
</reference>
<dbReference type="AlphaFoldDB" id="A0A0D9X510"/>
<protein>
    <submittedName>
        <fullName evidence="1">Uncharacterized protein</fullName>
    </submittedName>
</protein>
<organism evidence="1 2">
    <name type="scientific">Leersia perrieri</name>
    <dbReference type="NCBI Taxonomy" id="77586"/>
    <lineage>
        <taxon>Eukaryota</taxon>
        <taxon>Viridiplantae</taxon>
        <taxon>Streptophyta</taxon>
        <taxon>Embryophyta</taxon>
        <taxon>Tracheophyta</taxon>
        <taxon>Spermatophyta</taxon>
        <taxon>Magnoliopsida</taxon>
        <taxon>Liliopsida</taxon>
        <taxon>Poales</taxon>
        <taxon>Poaceae</taxon>
        <taxon>BOP clade</taxon>
        <taxon>Oryzoideae</taxon>
        <taxon>Oryzeae</taxon>
        <taxon>Oryzinae</taxon>
        <taxon>Leersia</taxon>
    </lineage>
</organism>
<proteinExistence type="predicted"/>
<reference evidence="2" key="2">
    <citation type="submission" date="2013-12" db="EMBL/GenBank/DDBJ databases">
        <authorList>
            <person name="Yu Y."/>
            <person name="Lee S."/>
            <person name="de Baynast K."/>
            <person name="Wissotski M."/>
            <person name="Liu L."/>
            <person name="Talag J."/>
            <person name="Goicoechea J."/>
            <person name="Angelova A."/>
            <person name="Jetty R."/>
            <person name="Kudrna D."/>
            <person name="Golser W."/>
            <person name="Rivera L."/>
            <person name="Zhang J."/>
            <person name="Wing R."/>
        </authorList>
    </citation>
    <scope>NUCLEOTIDE SEQUENCE</scope>
</reference>
<dbReference type="EnsemblPlants" id="LPERR08G04680.1">
    <property type="protein sequence ID" value="LPERR08G04680.1"/>
    <property type="gene ID" value="LPERR08G04680"/>
</dbReference>
<reference evidence="1 2" key="1">
    <citation type="submission" date="2012-08" db="EMBL/GenBank/DDBJ databases">
        <title>Oryza genome evolution.</title>
        <authorList>
            <person name="Wing R.A."/>
        </authorList>
    </citation>
    <scope>NUCLEOTIDE SEQUENCE</scope>
</reference>
<accession>A0A0D9X510</accession>
<dbReference type="HOGENOM" id="CLU_2416488_0_0_1"/>
<keyword evidence="2" id="KW-1185">Reference proteome</keyword>
<name>A0A0D9X510_9ORYZ</name>
<evidence type="ECO:0000313" key="2">
    <source>
        <dbReference type="Proteomes" id="UP000032180"/>
    </source>
</evidence>
<dbReference type="Proteomes" id="UP000032180">
    <property type="component" value="Chromosome 8"/>
</dbReference>